<dbReference type="Pfam" id="PF02547">
    <property type="entry name" value="Queuosine_synth"/>
    <property type="match status" value="2"/>
</dbReference>
<gene>
    <name evidence="5" type="ORF">AL399_08905</name>
</gene>
<evidence type="ECO:0000256" key="2">
    <source>
        <dbReference type="ARBA" id="ARBA00022679"/>
    </source>
</evidence>
<keyword evidence="6" id="KW-1185">Reference proteome</keyword>
<dbReference type="PATRIC" id="fig|1702214.3.peg.488"/>
<comment type="caution">
    <text evidence="5">The sequence shown here is derived from an EMBL/GenBank/DDBJ whole genome shotgun (WGS) entry which is preliminary data.</text>
</comment>
<keyword evidence="3" id="KW-0949">S-adenosyl-L-methionine</keyword>
<dbReference type="InterPro" id="IPR042118">
    <property type="entry name" value="QueA_dom1"/>
</dbReference>
<proteinExistence type="predicted"/>
<dbReference type="GO" id="GO:0008616">
    <property type="term" value="P:tRNA queuosine(34) biosynthetic process"/>
    <property type="evidence" value="ECO:0007669"/>
    <property type="project" value="UniProtKB-KW"/>
</dbReference>
<dbReference type="SUPFAM" id="SSF111337">
    <property type="entry name" value="QueA-like"/>
    <property type="match status" value="1"/>
</dbReference>
<dbReference type="InterPro" id="IPR042119">
    <property type="entry name" value="QueA_dom2"/>
</dbReference>
<dbReference type="InterPro" id="IPR003699">
    <property type="entry name" value="QueA"/>
</dbReference>
<dbReference type="PANTHER" id="PTHR30307:SF0">
    <property type="entry name" value="S-ADENOSYLMETHIONINE:TRNA RIBOSYLTRANSFERASE-ISOMERASE"/>
    <property type="match status" value="1"/>
</dbReference>
<evidence type="ECO:0000256" key="1">
    <source>
        <dbReference type="ARBA" id="ARBA00022490"/>
    </source>
</evidence>
<name>A0A0Q4B5S4_9BACT</name>
<reference evidence="5" key="1">
    <citation type="submission" date="2015-08" db="EMBL/GenBank/DDBJ databases">
        <title>Candidatus Bacteriodes Periocalifornicus.</title>
        <authorList>
            <person name="McLean J.S."/>
            <person name="Kelley S."/>
        </authorList>
    </citation>
    <scope>NUCLEOTIDE SEQUENCE [LARGE SCALE GENOMIC DNA]</scope>
    <source>
        <strain evidence="5">12B</strain>
    </source>
</reference>
<keyword evidence="2" id="KW-0808">Transferase</keyword>
<dbReference type="Gene3D" id="3.40.1780.10">
    <property type="entry name" value="QueA-like"/>
    <property type="match status" value="2"/>
</dbReference>
<dbReference type="PANTHER" id="PTHR30307">
    <property type="entry name" value="S-ADENOSYLMETHIONINE:TRNA RIBOSYLTRANSFERASE-ISOMERASE"/>
    <property type="match status" value="1"/>
</dbReference>
<dbReference type="Proteomes" id="UP000054172">
    <property type="component" value="Unassembled WGS sequence"/>
</dbReference>
<dbReference type="InterPro" id="IPR036100">
    <property type="entry name" value="QueA_sf"/>
</dbReference>
<sequence length="403" mass="44190">MPALQPQVANLQMADFTYPLPPERIAQQPVEPREAAKLLVWEKGELHDAHFTDLPSLLPPSSLLILNDTKVIHARLEFRKPQGGRVEIFLLEPHSPSSYEESFSALHSCAWRCLIGNAKRWRTDPIALTLPDGTVLQAARVEHEGADVVELSWASPLPFGQLLQQAGAIPIPPYLKRDAKPEDSVWYQTVFARASGSVAAPTAGLHFSDALLQSIANAGHTLGYSTLHVGAGTFLPVKSPCIGGHAMHRESISVPRATILKLLEHPGPIIPVGTTALRTIESLYWIGYQLLNAPQPPPPLGVEQWLPYKAGDTPTPQRALEALLSYLDSAHTDTLHATTNLLIAPGYTPRIAHGLITNFHQPESTLLLLVACLMGTDWRRAYQHALEHGYRFLSYGDGMLILP</sequence>
<evidence type="ECO:0000256" key="3">
    <source>
        <dbReference type="ARBA" id="ARBA00022691"/>
    </source>
</evidence>
<keyword evidence="4" id="KW-0671">Queuosine biosynthesis</keyword>
<evidence type="ECO:0008006" key="7">
    <source>
        <dbReference type="Google" id="ProtNLM"/>
    </source>
</evidence>
<evidence type="ECO:0000313" key="5">
    <source>
        <dbReference type="EMBL" id="KQM08156.1"/>
    </source>
</evidence>
<protein>
    <recommendedName>
        <fullName evidence="7">S-adenosylmethionine:tRNA ribosyltransferase-isomerase</fullName>
    </recommendedName>
</protein>
<organism evidence="5 6">
    <name type="scientific">Candidatus [Bacteroides] periocalifornicus</name>
    <dbReference type="NCBI Taxonomy" id="1702214"/>
    <lineage>
        <taxon>Bacteria</taxon>
        <taxon>Pseudomonadati</taxon>
        <taxon>Bacteroidota</taxon>
    </lineage>
</organism>
<accession>A0A0Q4B5S4</accession>
<evidence type="ECO:0000313" key="6">
    <source>
        <dbReference type="Proteomes" id="UP000054172"/>
    </source>
</evidence>
<evidence type="ECO:0000256" key="4">
    <source>
        <dbReference type="ARBA" id="ARBA00022785"/>
    </source>
</evidence>
<keyword evidence="1" id="KW-0963">Cytoplasm</keyword>
<dbReference type="STRING" id="1702214.AL399_08905"/>
<dbReference type="EMBL" id="LIIK01000063">
    <property type="protein sequence ID" value="KQM08156.1"/>
    <property type="molecule type" value="Genomic_DNA"/>
</dbReference>
<dbReference type="GO" id="GO:0051075">
    <property type="term" value="F:S-adenosylmethionine:tRNA ribosyltransferase-isomerase activity"/>
    <property type="evidence" value="ECO:0007669"/>
    <property type="project" value="TreeGrafter"/>
</dbReference>
<dbReference type="AlphaFoldDB" id="A0A0Q4B5S4"/>
<dbReference type="Gene3D" id="2.40.10.240">
    <property type="entry name" value="QueA-like"/>
    <property type="match status" value="1"/>
</dbReference>